<dbReference type="Pfam" id="PF05402">
    <property type="entry name" value="PqqD"/>
    <property type="match status" value="1"/>
</dbReference>
<dbReference type="GO" id="GO:0018189">
    <property type="term" value="P:pyrroloquinoline quinone biosynthetic process"/>
    <property type="evidence" value="ECO:0007669"/>
    <property type="project" value="UniProtKB-UniPathway"/>
</dbReference>
<evidence type="ECO:0000256" key="1">
    <source>
        <dbReference type="ARBA" id="ARBA00004886"/>
    </source>
</evidence>
<dbReference type="UniPathway" id="UPA00539"/>
<name>A0A060QHS8_9PROT</name>
<evidence type="ECO:0000313" key="5">
    <source>
        <dbReference type="Proteomes" id="UP000027583"/>
    </source>
</evidence>
<dbReference type="InterPro" id="IPR008792">
    <property type="entry name" value="PQQD"/>
</dbReference>
<dbReference type="InterPro" id="IPR041881">
    <property type="entry name" value="PqqD_sf"/>
</dbReference>
<dbReference type="EMBL" id="CBLX010000023">
    <property type="protein sequence ID" value="CDG40679.1"/>
    <property type="molecule type" value="Genomic_DNA"/>
</dbReference>
<organism evidence="4 5">
    <name type="scientific">Asaia bogorensis</name>
    <dbReference type="NCBI Taxonomy" id="91915"/>
    <lineage>
        <taxon>Bacteria</taxon>
        <taxon>Pseudomonadati</taxon>
        <taxon>Pseudomonadota</taxon>
        <taxon>Alphaproteobacteria</taxon>
        <taxon>Acetobacterales</taxon>
        <taxon>Acetobacteraceae</taxon>
        <taxon>Asaia</taxon>
    </lineage>
</organism>
<accession>A0A060QHS8</accession>
<evidence type="ECO:0000313" key="4">
    <source>
        <dbReference type="EMBL" id="CDG40679.1"/>
    </source>
</evidence>
<protein>
    <submittedName>
        <fullName evidence="4">Coenzyme PQQ synthesis protein D</fullName>
    </submittedName>
</protein>
<dbReference type="Gene3D" id="1.10.10.1150">
    <property type="entry name" value="Coenzyme PQQ synthesis protein D (PqqD)"/>
    <property type="match status" value="1"/>
</dbReference>
<dbReference type="NCBIfam" id="TIGR03859">
    <property type="entry name" value="PQQ_PqqD"/>
    <property type="match status" value="1"/>
</dbReference>
<dbReference type="eggNOG" id="COG0535">
    <property type="taxonomic scope" value="Bacteria"/>
</dbReference>
<dbReference type="GO" id="GO:0048038">
    <property type="term" value="F:quinone binding"/>
    <property type="evidence" value="ECO:0007669"/>
    <property type="project" value="InterPro"/>
</dbReference>
<dbReference type="AlphaFoldDB" id="A0A060QHS8"/>
<sequence>MSVSEDSILKFTRGHRLQHDRVRDVWLIQAPEKAFIADPIAAAILRLVDGARPLSAIIDDLAATYHAPRETIASDVQVLLASLMDQKVLVEQSPRNGQTPAS</sequence>
<comment type="caution">
    <text evidence="4">The sequence shown here is derived from an EMBL/GenBank/DDBJ whole genome shotgun (WGS) entry which is preliminary data.</text>
</comment>
<dbReference type="InterPro" id="IPR022479">
    <property type="entry name" value="PqqD_bac"/>
</dbReference>
<evidence type="ECO:0000256" key="2">
    <source>
        <dbReference type="ARBA" id="ARBA00011741"/>
    </source>
</evidence>
<gene>
    <name evidence="4" type="ORF">ASAP_2634</name>
</gene>
<dbReference type="RefSeq" id="WP_023978292.1">
    <property type="nucleotide sequence ID" value="NZ_CBLX010000023.1"/>
</dbReference>
<reference evidence="4 5" key="2">
    <citation type="journal article" date="2014" name="PLoS ONE">
        <title>Evolution of mitochondria reconstructed from the energy metabolism of living bacteria.</title>
        <authorList>
            <person name="Degli Esposti M."/>
            <person name="Chouaia B."/>
            <person name="Comandatore F."/>
            <person name="Crotti E."/>
            <person name="Sassera D."/>
            <person name="Lievens P.M."/>
            <person name="Daffonchio D."/>
            <person name="Bandi C."/>
        </authorList>
    </citation>
    <scope>NUCLEOTIDE SEQUENCE [LARGE SCALE GENOMIC DNA]</scope>
    <source>
        <strain evidence="4 5">SF2.1</strain>
    </source>
</reference>
<keyword evidence="3" id="KW-0884">PQQ biosynthesis</keyword>
<comment type="pathway">
    <text evidence="1">Cofactor biosynthesis; pyrroloquinoline quinone biosynthesis.</text>
</comment>
<proteinExistence type="predicted"/>
<dbReference type="Proteomes" id="UP000027583">
    <property type="component" value="Unassembled WGS sequence"/>
</dbReference>
<comment type="subunit">
    <text evidence="2">Monomer. Interacts with PqqE.</text>
</comment>
<reference evidence="4 5" key="1">
    <citation type="journal article" date="2014" name="Genome Biol. Evol.">
        <title>Acetic acid bacteria genomes reveal functional traits for adaptation to life in insect guts.</title>
        <authorList>
            <person name="Chouaia B."/>
            <person name="Gaiarsa S."/>
            <person name="Crotti E."/>
            <person name="Comandatore F."/>
            <person name="Degli Esposti M."/>
            <person name="Ricci I."/>
            <person name="Alma A."/>
            <person name="Favia G."/>
            <person name="Bandi C."/>
            <person name="Daffonchio D."/>
        </authorList>
    </citation>
    <scope>NUCLEOTIDE SEQUENCE [LARGE SCALE GENOMIC DNA]</scope>
    <source>
        <strain evidence="4 5">SF2.1</strain>
    </source>
</reference>
<evidence type="ECO:0000256" key="3">
    <source>
        <dbReference type="ARBA" id="ARBA00022905"/>
    </source>
</evidence>